<dbReference type="InterPro" id="IPR052523">
    <property type="entry name" value="Trichothecene_AcTrans"/>
</dbReference>
<comment type="caution">
    <text evidence="2">The sequence shown here is derived from an EMBL/GenBank/DDBJ whole genome shotgun (WGS) entry which is preliminary data.</text>
</comment>
<dbReference type="AlphaFoldDB" id="A0A9W6WDI5"/>
<feature type="compositionally biased region" description="Low complexity" evidence="1">
    <location>
        <begin position="357"/>
        <end position="382"/>
    </location>
</feature>
<feature type="region of interest" description="Disordered" evidence="1">
    <location>
        <begin position="1"/>
        <end position="27"/>
    </location>
</feature>
<sequence length="573" mass="64129">MSSIPKEEKVEVQPPKAKHSEEEEAKSLELLENLESLKQHFPTMESINKNILNNIGSKATTATTNASAKKDSTERENKSKKALQLSKSINSISKSASSGNVKKGKDDKKNKDIHSQPTTIDKSKLSVEVVTTKDYKKAAKTLKIAFEKDRFVHYLTSKIQNPDLKERVLFALYEASVYNCILEGLVVAVRDIELEQNGDKDCAFLAVACFYQPSGKSKYSSTLSYYWSLARSGYSKLLWMIDTETRKRIFEEQWPLLESLKENVLKDEVDKAWYLSDIGAIPRGRGKGLARLLIDHVTRKYIDTYKFAKVSNKNGDDADADADDESSDSEDDDEDGVDVVSGNAIDSGEDNYSLAMSSGSGSSRSSSFTSSRRGSIRSGSIRSGRDHNGISRSGSFVSNSGAGGFDPLQHEINRLSDEVRSLKFDFDNASFNTEYGSEYGSMYTLSGSEYSGGSDSDNNNGDDILEQYDQMYYKKHGHRRQKGAICYLESSHPRNRKIYERLGFTFVTKVDIADIPEEDEDDKEIENVNLDVNLSSSIDSKSKKIINKLIKTKKLTMDLMVRGIKGSKWKRKD</sequence>
<gene>
    <name evidence="2" type="ORF">Cboi02_000054400</name>
</gene>
<feature type="compositionally biased region" description="Polar residues" evidence="1">
    <location>
        <begin position="390"/>
        <end position="400"/>
    </location>
</feature>
<evidence type="ECO:0000256" key="1">
    <source>
        <dbReference type="SAM" id="MobiDB-lite"/>
    </source>
</evidence>
<protein>
    <submittedName>
        <fullName evidence="2">Unnamed protein product</fullName>
    </submittedName>
</protein>
<proteinExistence type="predicted"/>
<reference evidence="2" key="1">
    <citation type="submission" date="2023-04" db="EMBL/GenBank/DDBJ databases">
        <title>Candida boidinii NBRC 10035.</title>
        <authorList>
            <person name="Ichikawa N."/>
            <person name="Sato H."/>
            <person name="Tonouchi N."/>
        </authorList>
    </citation>
    <scope>NUCLEOTIDE SEQUENCE</scope>
    <source>
        <strain evidence="2">NBRC 10035</strain>
    </source>
</reference>
<feature type="compositionally biased region" description="Basic and acidic residues" evidence="1">
    <location>
        <begin position="103"/>
        <end position="114"/>
    </location>
</feature>
<keyword evidence="3" id="KW-1185">Reference proteome</keyword>
<feature type="region of interest" description="Disordered" evidence="1">
    <location>
        <begin position="313"/>
        <end position="403"/>
    </location>
</feature>
<feature type="compositionally biased region" description="Basic and acidic residues" evidence="1">
    <location>
        <begin position="68"/>
        <end position="79"/>
    </location>
</feature>
<feature type="compositionally biased region" description="Basic and acidic residues" evidence="1">
    <location>
        <begin position="1"/>
        <end position="11"/>
    </location>
</feature>
<dbReference type="PANTHER" id="PTHR42791:SF1">
    <property type="entry name" value="N-ACETYLTRANSFERASE DOMAIN-CONTAINING PROTEIN"/>
    <property type="match status" value="1"/>
</dbReference>
<dbReference type="Proteomes" id="UP001165120">
    <property type="component" value="Unassembled WGS sequence"/>
</dbReference>
<evidence type="ECO:0000313" key="2">
    <source>
        <dbReference type="EMBL" id="GME67113.1"/>
    </source>
</evidence>
<evidence type="ECO:0000313" key="3">
    <source>
        <dbReference type="Proteomes" id="UP001165120"/>
    </source>
</evidence>
<dbReference type="PANTHER" id="PTHR42791">
    <property type="entry name" value="GNAT FAMILY ACETYLTRANSFERASE"/>
    <property type="match status" value="1"/>
</dbReference>
<organism evidence="2 3">
    <name type="scientific">Candida boidinii</name>
    <name type="common">Yeast</name>
    <dbReference type="NCBI Taxonomy" id="5477"/>
    <lineage>
        <taxon>Eukaryota</taxon>
        <taxon>Fungi</taxon>
        <taxon>Dikarya</taxon>
        <taxon>Ascomycota</taxon>
        <taxon>Saccharomycotina</taxon>
        <taxon>Pichiomycetes</taxon>
        <taxon>Pichiales</taxon>
        <taxon>Pichiaceae</taxon>
        <taxon>Ogataea</taxon>
        <taxon>Ogataea/Candida clade</taxon>
    </lineage>
</organism>
<feature type="compositionally biased region" description="Acidic residues" evidence="1">
    <location>
        <begin position="317"/>
        <end position="337"/>
    </location>
</feature>
<dbReference type="EMBL" id="BSXN01000102">
    <property type="protein sequence ID" value="GME67113.1"/>
    <property type="molecule type" value="Genomic_DNA"/>
</dbReference>
<name>A0A9W6WDI5_CANBO</name>
<feature type="compositionally biased region" description="Basic and acidic residues" evidence="1">
    <location>
        <begin position="18"/>
        <end position="27"/>
    </location>
</feature>
<dbReference type="Gene3D" id="3.40.630.30">
    <property type="match status" value="1"/>
</dbReference>
<accession>A0A9W6WDI5</accession>
<feature type="compositionally biased region" description="Low complexity" evidence="1">
    <location>
        <begin position="86"/>
        <end position="98"/>
    </location>
</feature>
<feature type="region of interest" description="Disordered" evidence="1">
    <location>
        <begin position="62"/>
        <end position="117"/>
    </location>
</feature>